<accession>A0A1V6TXV9</accession>
<dbReference type="STRING" id="303698.A0A1V6TXV9"/>
<dbReference type="CDD" id="cd12148">
    <property type="entry name" value="fungal_TF_MHR"/>
    <property type="match status" value="1"/>
</dbReference>
<dbReference type="GO" id="GO:0008270">
    <property type="term" value="F:zinc ion binding"/>
    <property type="evidence" value="ECO:0007669"/>
    <property type="project" value="InterPro"/>
</dbReference>
<gene>
    <name evidence="6" type="ORF">PENSTE_c001G02972</name>
</gene>
<keyword evidence="2" id="KW-0805">Transcription regulation</keyword>
<evidence type="ECO:0000256" key="1">
    <source>
        <dbReference type="ARBA" id="ARBA00004123"/>
    </source>
</evidence>
<dbReference type="AlphaFoldDB" id="A0A1V6TXV9"/>
<name>A0A1V6TXV9_9EURO</name>
<protein>
    <recommendedName>
        <fullName evidence="5">Xylanolytic transcriptional activator regulatory domain-containing protein</fullName>
    </recommendedName>
</protein>
<evidence type="ECO:0000256" key="2">
    <source>
        <dbReference type="ARBA" id="ARBA00023015"/>
    </source>
</evidence>
<sequence length="563" mass="64874">MDGLEALRNFPLMTAAKNGMPSSRSRSRLRNTWPERPVADFLVSMFLQEINRTYEMIYPPSFHSKYNEWWTRQENLESILEGSMSEEDVDFGLLILRLCLLSVQCLPHSRYPTSRILEVSLDQLEECFYSMANEIEKTQPSERKPTLVTVQQKFYHVCYLRNYARIRECWAALSVTVKDAHEMGLHLKDPGVPLSNMSMELRRRTFWNLYVVDRFMCNFFGYWPLIPEGYFDIDPPHDSLRTITIRPYVLTSFTDRIFYIKVARYLTAFTSPPSWNTDQYDPVLVSEFAQRFKEVVVDQLPPAYWLETPDTRWDTAEPTLVPKRETLHLFIYSANASLYRAFADPCNNLHLGSNTKSRYGTDLLALSHRRTLMDISCKVISSITRLYVLTGDEEGGTCEQMFLFPILLVEALACLGVCLLAIQCDTQRLSNAGIQFSPDSDLRYSYATFFDAFGLLSRQAPHYGIAKRGMNMLESLHDALHVSPTSPSLFRIEGYRNAAIGREQPAAVCFHLEQALMTMHGQGNGEVADRVFFPLPEWLTTFFDSPGRCWLFRDQSAFGDLLK</sequence>
<keyword evidence="4" id="KW-0539">Nucleus</keyword>
<keyword evidence="3" id="KW-0804">Transcription</keyword>
<feature type="domain" description="Xylanolytic transcriptional activator regulatory" evidence="5">
    <location>
        <begin position="169"/>
        <end position="242"/>
    </location>
</feature>
<dbReference type="PANTHER" id="PTHR31001:SF87">
    <property type="entry name" value="COL-21"/>
    <property type="match status" value="1"/>
</dbReference>
<dbReference type="OrthoDB" id="5344325at2759"/>
<evidence type="ECO:0000256" key="3">
    <source>
        <dbReference type="ARBA" id="ARBA00023163"/>
    </source>
</evidence>
<dbReference type="PANTHER" id="PTHR31001">
    <property type="entry name" value="UNCHARACTERIZED TRANSCRIPTIONAL REGULATORY PROTEIN"/>
    <property type="match status" value="1"/>
</dbReference>
<evidence type="ECO:0000313" key="6">
    <source>
        <dbReference type="EMBL" id="OQE31177.1"/>
    </source>
</evidence>
<reference evidence="7" key="1">
    <citation type="journal article" date="2017" name="Nat. Microbiol.">
        <title>Global analysis of biosynthetic gene clusters reveals vast potential of secondary metabolite production in Penicillium species.</title>
        <authorList>
            <person name="Nielsen J.C."/>
            <person name="Grijseels S."/>
            <person name="Prigent S."/>
            <person name="Ji B."/>
            <person name="Dainat J."/>
            <person name="Nielsen K.F."/>
            <person name="Frisvad J.C."/>
            <person name="Workman M."/>
            <person name="Nielsen J."/>
        </authorList>
    </citation>
    <scope>NUCLEOTIDE SEQUENCE [LARGE SCALE GENOMIC DNA]</scope>
    <source>
        <strain evidence="7">IBT 24891</strain>
    </source>
</reference>
<comment type="subcellular location">
    <subcellularLocation>
        <location evidence="1">Nucleus</location>
    </subcellularLocation>
</comment>
<evidence type="ECO:0000256" key="4">
    <source>
        <dbReference type="ARBA" id="ARBA00023242"/>
    </source>
</evidence>
<evidence type="ECO:0000259" key="5">
    <source>
        <dbReference type="SMART" id="SM00906"/>
    </source>
</evidence>
<keyword evidence="7" id="KW-1185">Reference proteome</keyword>
<dbReference type="EMBL" id="MLKD01000001">
    <property type="protein sequence ID" value="OQE31177.1"/>
    <property type="molecule type" value="Genomic_DNA"/>
</dbReference>
<dbReference type="InterPro" id="IPR050613">
    <property type="entry name" value="Sec_Metabolite_Reg"/>
</dbReference>
<evidence type="ECO:0000313" key="7">
    <source>
        <dbReference type="Proteomes" id="UP000191285"/>
    </source>
</evidence>
<dbReference type="GO" id="GO:0003677">
    <property type="term" value="F:DNA binding"/>
    <property type="evidence" value="ECO:0007669"/>
    <property type="project" value="InterPro"/>
</dbReference>
<dbReference type="GO" id="GO:0005634">
    <property type="term" value="C:nucleus"/>
    <property type="evidence" value="ECO:0007669"/>
    <property type="project" value="UniProtKB-SubCell"/>
</dbReference>
<dbReference type="Pfam" id="PF04082">
    <property type="entry name" value="Fungal_trans"/>
    <property type="match status" value="1"/>
</dbReference>
<dbReference type="GO" id="GO:0006351">
    <property type="term" value="P:DNA-templated transcription"/>
    <property type="evidence" value="ECO:0007669"/>
    <property type="project" value="InterPro"/>
</dbReference>
<organism evidence="6 7">
    <name type="scientific">Penicillium steckii</name>
    <dbReference type="NCBI Taxonomy" id="303698"/>
    <lineage>
        <taxon>Eukaryota</taxon>
        <taxon>Fungi</taxon>
        <taxon>Dikarya</taxon>
        <taxon>Ascomycota</taxon>
        <taxon>Pezizomycotina</taxon>
        <taxon>Eurotiomycetes</taxon>
        <taxon>Eurotiomycetidae</taxon>
        <taxon>Eurotiales</taxon>
        <taxon>Aspergillaceae</taxon>
        <taxon>Penicillium</taxon>
    </lineage>
</organism>
<dbReference type="InterPro" id="IPR007219">
    <property type="entry name" value="XnlR_reg_dom"/>
</dbReference>
<comment type="caution">
    <text evidence="6">The sequence shown here is derived from an EMBL/GenBank/DDBJ whole genome shotgun (WGS) entry which is preliminary data.</text>
</comment>
<dbReference type="Proteomes" id="UP000191285">
    <property type="component" value="Unassembled WGS sequence"/>
</dbReference>
<proteinExistence type="predicted"/>
<dbReference type="SMART" id="SM00906">
    <property type="entry name" value="Fungal_trans"/>
    <property type="match status" value="1"/>
</dbReference>